<reference evidence="2" key="1">
    <citation type="journal article" date="2019" name="Int. J. Syst. Evol. Microbiol.">
        <title>The Global Catalogue of Microorganisms (GCM) 10K type strain sequencing project: providing services to taxonomists for standard genome sequencing and annotation.</title>
        <authorList>
            <consortium name="The Broad Institute Genomics Platform"/>
            <consortium name="The Broad Institute Genome Sequencing Center for Infectious Disease"/>
            <person name="Wu L."/>
            <person name="Ma J."/>
        </authorList>
    </citation>
    <scope>NUCLEOTIDE SEQUENCE [LARGE SCALE GENOMIC DNA]</scope>
    <source>
        <strain evidence="2">KCTC 3913</strain>
    </source>
</reference>
<evidence type="ECO:0000313" key="2">
    <source>
        <dbReference type="Proteomes" id="UP001597506"/>
    </source>
</evidence>
<dbReference type="Pfam" id="PF13814">
    <property type="entry name" value="Replic_Relax"/>
    <property type="match status" value="1"/>
</dbReference>
<comment type="caution">
    <text evidence="1">The sequence shown here is derived from an EMBL/GenBank/DDBJ whole genome shotgun (WGS) entry which is preliminary data.</text>
</comment>
<sequence>MHRLGKVRNTNRILKDLSPYLSSFREDYSTIYYLNSEGREYVNSKKVRKKTNFINHVLMRNYFYIFAGMPMDWQNEIKVYDNEFSVVCDTYFKSRGRYHFLEVDLSQKMIENRKKMKQYIGLYKNESVKESLGYFPQLIWVTTTEYRRKQLEELCKDIPSVVYTLTDIK</sequence>
<dbReference type="Proteomes" id="UP001597506">
    <property type="component" value="Unassembled WGS sequence"/>
</dbReference>
<proteinExistence type="predicted"/>
<gene>
    <name evidence="1" type="ORF">ACFSUL_07680</name>
</gene>
<dbReference type="InterPro" id="IPR025855">
    <property type="entry name" value="Replic_Relax"/>
</dbReference>
<protein>
    <submittedName>
        <fullName evidence="1">Replication-relaxation family protein</fullName>
    </submittedName>
</protein>
<evidence type="ECO:0000313" key="1">
    <source>
        <dbReference type="EMBL" id="MFD2680636.1"/>
    </source>
</evidence>
<keyword evidence="2" id="KW-1185">Reference proteome</keyword>
<dbReference type="EMBL" id="JBHUMF010000015">
    <property type="protein sequence ID" value="MFD2680636.1"/>
    <property type="molecule type" value="Genomic_DNA"/>
</dbReference>
<name>A0ABW5RPU1_9BACI</name>
<dbReference type="RefSeq" id="WP_377934226.1">
    <property type="nucleotide sequence ID" value="NZ_JBHUMF010000015.1"/>
</dbReference>
<organism evidence="1 2">
    <name type="scientific">Bacillus seohaeanensis</name>
    <dbReference type="NCBI Taxonomy" id="284580"/>
    <lineage>
        <taxon>Bacteria</taxon>
        <taxon>Bacillati</taxon>
        <taxon>Bacillota</taxon>
        <taxon>Bacilli</taxon>
        <taxon>Bacillales</taxon>
        <taxon>Bacillaceae</taxon>
        <taxon>Bacillus</taxon>
    </lineage>
</organism>
<accession>A0ABW5RPU1</accession>